<proteinExistence type="predicted"/>
<name>A0A5J4TB71_9EUKA</name>
<sequence>MKKAAKELTDQVLVDVIRFIKN</sequence>
<dbReference type="AlphaFoldDB" id="A0A5J4TB71"/>
<gene>
    <name evidence="1" type="ORF">EZS28_048986</name>
</gene>
<evidence type="ECO:0000313" key="2">
    <source>
        <dbReference type="Proteomes" id="UP000324800"/>
    </source>
</evidence>
<accession>A0A5J4TB71</accession>
<protein>
    <submittedName>
        <fullName evidence="1">Uncharacterized protein</fullName>
    </submittedName>
</protein>
<reference evidence="1 2" key="1">
    <citation type="submission" date="2019-03" db="EMBL/GenBank/DDBJ databases">
        <title>Single cell metagenomics reveals metabolic interactions within the superorganism composed of flagellate Streblomastix strix and complex community of Bacteroidetes bacteria on its surface.</title>
        <authorList>
            <person name="Treitli S.C."/>
            <person name="Kolisko M."/>
            <person name="Husnik F."/>
            <person name="Keeling P."/>
            <person name="Hampl V."/>
        </authorList>
    </citation>
    <scope>NUCLEOTIDE SEQUENCE [LARGE SCALE GENOMIC DNA]</scope>
    <source>
        <strain evidence="1">ST1C</strain>
    </source>
</reference>
<dbReference type="Proteomes" id="UP000324800">
    <property type="component" value="Unassembled WGS sequence"/>
</dbReference>
<evidence type="ECO:0000313" key="1">
    <source>
        <dbReference type="EMBL" id="KAA6355487.1"/>
    </source>
</evidence>
<organism evidence="1 2">
    <name type="scientific">Streblomastix strix</name>
    <dbReference type="NCBI Taxonomy" id="222440"/>
    <lineage>
        <taxon>Eukaryota</taxon>
        <taxon>Metamonada</taxon>
        <taxon>Preaxostyla</taxon>
        <taxon>Oxymonadida</taxon>
        <taxon>Streblomastigidae</taxon>
        <taxon>Streblomastix</taxon>
    </lineage>
</organism>
<comment type="caution">
    <text evidence="1">The sequence shown here is derived from an EMBL/GenBank/DDBJ whole genome shotgun (WGS) entry which is preliminary data.</text>
</comment>
<dbReference type="EMBL" id="SNRW01034547">
    <property type="protein sequence ID" value="KAA6355487.1"/>
    <property type="molecule type" value="Genomic_DNA"/>
</dbReference>
<feature type="non-terminal residue" evidence="1">
    <location>
        <position position="22"/>
    </location>
</feature>